<gene>
    <name evidence="2" type="ORF">ICL16_00310</name>
</gene>
<evidence type="ECO:0000313" key="2">
    <source>
        <dbReference type="EMBL" id="MBD2770606.1"/>
    </source>
</evidence>
<organism evidence="2 3">
    <name type="scientific">Iningainema tapete BLCC-T55</name>
    <dbReference type="NCBI Taxonomy" id="2748662"/>
    <lineage>
        <taxon>Bacteria</taxon>
        <taxon>Bacillati</taxon>
        <taxon>Cyanobacteriota</taxon>
        <taxon>Cyanophyceae</taxon>
        <taxon>Nostocales</taxon>
        <taxon>Scytonemataceae</taxon>
        <taxon>Iningainema tapete</taxon>
    </lineage>
</organism>
<comment type="caution">
    <text evidence="2">The sequence shown here is derived from an EMBL/GenBank/DDBJ whole genome shotgun (WGS) entry which is preliminary data.</text>
</comment>
<accession>A0A8J6XE60</accession>
<name>A0A8J6XE60_9CYAN</name>
<dbReference type="GO" id="GO:0016747">
    <property type="term" value="F:acyltransferase activity, transferring groups other than amino-acyl groups"/>
    <property type="evidence" value="ECO:0007669"/>
    <property type="project" value="InterPro"/>
</dbReference>
<dbReference type="EMBL" id="JACXAE010000005">
    <property type="protein sequence ID" value="MBD2770606.1"/>
    <property type="molecule type" value="Genomic_DNA"/>
</dbReference>
<dbReference type="SUPFAM" id="SSF55729">
    <property type="entry name" value="Acyl-CoA N-acyltransferases (Nat)"/>
    <property type="match status" value="1"/>
</dbReference>
<feature type="domain" description="N-acetyltransferase" evidence="1">
    <location>
        <begin position="12"/>
        <end position="175"/>
    </location>
</feature>
<dbReference type="RefSeq" id="WP_190824905.1">
    <property type="nucleotide sequence ID" value="NZ_CAWPPI010000005.1"/>
</dbReference>
<protein>
    <submittedName>
        <fullName evidence="2">GNAT family N-acetyltransferase</fullName>
    </submittedName>
</protein>
<dbReference type="InterPro" id="IPR016181">
    <property type="entry name" value="Acyl_CoA_acyltransferase"/>
</dbReference>
<dbReference type="AlphaFoldDB" id="A0A8J6XE60"/>
<dbReference type="InterPro" id="IPR000182">
    <property type="entry name" value="GNAT_dom"/>
</dbReference>
<dbReference type="PANTHER" id="PTHR43072:SF60">
    <property type="entry name" value="L-2,4-DIAMINOBUTYRIC ACID ACETYLTRANSFERASE"/>
    <property type="match status" value="1"/>
</dbReference>
<dbReference type="Proteomes" id="UP000629098">
    <property type="component" value="Unassembled WGS sequence"/>
</dbReference>
<keyword evidence="3" id="KW-1185">Reference proteome</keyword>
<evidence type="ECO:0000259" key="1">
    <source>
        <dbReference type="PROSITE" id="PS51186"/>
    </source>
</evidence>
<proteinExistence type="predicted"/>
<dbReference type="CDD" id="cd04301">
    <property type="entry name" value="NAT_SF"/>
    <property type="match status" value="1"/>
</dbReference>
<dbReference type="Gene3D" id="3.40.630.30">
    <property type="match status" value="1"/>
</dbReference>
<dbReference type="Pfam" id="PF00583">
    <property type="entry name" value="Acetyltransf_1"/>
    <property type="match status" value="1"/>
</dbReference>
<dbReference type="PANTHER" id="PTHR43072">
    <property type="entry name" value="N-ACETYLTRANSFERASE"/>
    <property type="match status" value="1"/>
</dbReference>
<evidence type="ECO:0000313" key="3">
    <source>
        <dbReference type="Proteomes" id="UP000629098"/>
    </source>
</evidence>
<sequence>MNTTFALALSGYRVKNLEPEDAEVLQQLYEQCTEFAYLTEGQPPSPTAARDEFVAVPEGKTTQDKYMFGLFDANNVLLGMIESIRHYPDNETWWIGLMMLAPEWRGKGLGSEFYRAFERWVAAHGARHISLCVLEANEQGLSFWRKIGFEVVRKTLPKQFGIKTHALYVMKRAVETVG</sequence>
<reference evidence="2" key="1">
    <citation type="submission" date="2020-09" db="EMBL/GenBank/DDBJ databases">
        <title>Iningainema tapete sp. nov. (Scytonemataceae, Cyanobacteria) from greenhouses in central Florida (USA) produces two types of nodularin with biosynthetic potential for microcystin-LR and anabaenopeptins.</title>
        <authorList>
            <person name="Berthold D.E."/>
            <person name="Lefler F.W."/>
            <person name="Huang I.-S."/>
            <person name="Abdulla H."/>
            <person name="Zimba P.V."/>
            <person name="Laughinghouse H.D. IV."/>
        </authorList>
    </citation>
    <scope>NUCLEOTIDE SEQUENCE</scope>
    <source>
        <strain evidence="2">BLCCT55</strain>
    </source>
</reference>
<dbReference type="PROSITE" id="PS51186">
    <property type="entry name" value="GNAT"/>
    <property type="match status" value="1"/>
</dbReference>